<dbReference type="CDD" id="cd00085">
    <property type="entry name" value="HNHc"/>
    <property type="match status" value="1"/>
</dbReference>
<dbReference type="Pfam" id="PF01844">
    <property type="entry name" value="HNH"/>
    <property type="match status" value="1"/>
</dbReference>
<keyword evidence="1" id="KW-0540">Nuclease</keyword>
<dbReference type="GO" id="GO:0003676">
    <property type="term" value="F:nucleic acid binding"/>
    <property type="evidence" value="ECO:0007669"/>
    <property type="project" value="InterPro"/>
</dbReference>
<sequence length="115" mass="13448">MAEQQGPLGQGQNDPFYNDTKWRLISERFLKKHPMCEHCKAKGFYYAAELTDHIIELEDNWDLRYTKSNFQALCRPCHNKKTAKARKERLHGKTLSPSDVINWAIQKQNNNKGTL</sequence>
<feature type="domain" description="HNH nuclease" evidence="5">
    <location>
        <begin position="24"/>
        <end position="79"/>
    </location>
</feature>
<dbReference type="RefSeq" id="WP_275115895.1">
    <property type="nucleotide sequence ID" value="NZ_CP118942.1"/>
</dbReference>
<evidence type="ECO:0000256" key="4">
    <source>
        <dbReference type="ARBA" id="ARBA00040194"/>
    </source>
</evidence>
<dbReference type="Gene3D" id="1.10.30.50">
    <property type="match status" value="1"/>
</dbReference>
<protein>
    <recommendedName>
        <fullName evidence="4">Putative HNH nuclease YajD</fullName>
    </recommendedName>
</protein>
<keyword evidence="6" id="KW-0255">Endonuclease</keyword>
<evidence type="ECO:0000313" key="7">
    <source>
        <dbReference type="Proteomes" id="UP001214666"/>
    </source>
</evidence>
<gene>
    <name evidence="6" type="ORF">PY771_08475</name>
</gene>
<evidence type="ECO:0000313" key="6">
    <source>
        <dbReference type="EMBL" id="WEE28339.1"/>
    </source>
</evidence>
<proteinExistence type="inferred from homology"/>
<evidence type="ECO:0000256" key="1">
    <source>
        <dbReference type="ARBA" id="ARBA00022722"/>
    </source>
</evidence>
<comment type="similarity">
    <text evidence="3">Belongs to the HNH nuclease family.</text>
</comment>
<name>A0AAX3PC31_AERHY</name>
<dbReference type="Proteomes" id="UP001214666">
    <property type="component" value="Chromosome"/>
</dbReference>
<accession>A0AAX3PC31</accession>
<dbReference type="GO" id="GO:0008270">
    <property type="term" value="F:zinc ion binding"/>
    <property type="evidence" value="ECO:0007669"/>
    <property type="project" value="InterPro"/>
</dbReference>
<dbReference type="EMBL" id="CP118942">
    <property type="protein sequence ID" value="WEE28339.1"/>
    <property type="molecule type" value="Genomic_DNA"/>
</dbReference>
<organism evidence="6 7">
    <name type="scientific">Aeromonas hydrophila</name>
    <dbReference type="NCBI Taxonomy" id="644"/>
    <lineage>
        <taxon>Bacteria</taxon>
        <taxon>Pseudomonadati</taxon>
        <taxon>Pseudomonadota</taxon>
        <taxon>Gammaproteobacteria</taxon>
        <taxon>Aeromonadales</taxon>
        <taxon>Aeromonadaceae</taxon>
        <taxon>Aeromonas</taxon>
    </lineage>
</organism>
<evidence type="ECO:0000259" key="5">
    <source>
        <dbReference type="SMART" id="SM00507"/>
    </source>
</evidence>
<dbReference type="PANTHER" id="PTHR41286:SF1">
    <property type="entry name" value="HNH NUCLEASE YAJD-RELATED"/>
    <property type="match status" value="1"/>
</dbReference>
<dbReference type="SMART" id="SM00507">
    <property type="entry name" value="HNHc"/>
    <property type="match status" value="1"/>
</dbReference>
<evidence type="ECO:0000256" key="3">
    <source>
        <dbReference type="ARBA" id="ARBA00038412"/>
    </source>
</evidence>
<evidence type="ECO:0000256" key="2">
    <source>
        <dbReference type="ARBA" id="ARBA00022801"/>
    </source>
</evidence>
<dbReference type="InterPro" id="IPR003615">
    <property type="entry name" value="HNH_nuc"/>
</dbReference>
<dbReference type="InterPro" id="IPR002711">
    <property type="entry name" value="HNH"/>
</dbReference>
<keyword evidence="2" id="KW-0378">Hydrolase</keyword>
<dbReference type="GO" id="GO:0016787">
    <property type="term" value="F:hydrolase activity"/>
    <property type="evidence" value="ECO:0007669"/>
    <property type="project" value="UniProtKB-KW"/>
</dbReference>
<dbReference type="PANTHER" id="PTHR41286">
    <property type="entry name" value="HNH NUCLEASE YAJD-RELATED"/>
    <property type="match status" value="1"/>
</dbReference>
<reference evidence="6" key="1">
    <citation type="submission" date="2023-02" db="EMBL/GenBank/DDBJ databases">
        <title>The sequence of Aeromonas hydrophila K533.</title>
        <authorList>
            <person name="Luo X."/>
        </authorList>
    </citation>
    <scope>NUCLEOTIDE SEQUENCE</scope>
    <source>
        <strain evidence="6">K533</strain>
    </source>
</reference>
<dbReference type="GO" id="GO:0004519">
    <property type="term" value="F:endonuclease activity"/>
    <property type="evidence" value="ECO:0007669"/>
    <property type="project" value="UniProtKB-KW"/>
</dbReference>
<dbReference type="AlphaFoldDB" id="A0AAX3PC31"/>
<dbReference type="GO" id="GO:0005829">
    <property type="term" value="C:cytosol"/>
    <property type="evidence" value="ECO:0007669"/>
    <property type="project" value="TreeGrafter"/>
</dbReference>